<dbReference type="Proteomes" id="UP000309997">
    <property type="component" value="Unassembled WGS sequence"/>
</dbReference>
<proteinExistence type="predicted"/>
<comment type="caution">
    <text evidence="1">The sequence shown here is derived from an EMBL/GenBank/DDBJ whole genome shotgun (WGS) entry which is preliminary data.</text>
</comment>
<dbReference type="EMBL" id="RCHU02000010">
    <property type="protein sequence ID" value="KAL3578310.1"/>
    <property type="molecule type" value="Genomic_DNA"/>
</dbReference>
<sequence>MTSFSSSDSPWLPMQNKILLSPNSTFAAGFYPVDNSSNHFNFSIWYYKLPGSITTTVWSANKHDSPLSTNASLVITATRELRLTDSSSRSNLWPGAPKSTNSNSTRLVLNEDGSLVYDEWKSFNFPTDTFLPDQAINGTELVSQNGKFRFLNSSSLSFNYSDNYWTTDNVFTQLKSDGSVNQGNGVSIISADFGVARMRRLTLDNDGNLRIYSYDESLGQWFIAWQALQESCRVHGLCGPNAICLTDGSNSMSCVCPPGFRQSSTSRDACERKRKLTGNTKFVQLDYVNFTGGSNQTSLNVRNLTTCRANCLARPNCLGFMFKYDGQGYCVLQLDRLLYGYWSPGTEVVMFLRVDSSETDETNFTGMTRVLDTTCPVRISLPFPPQESNTTTRNIAIICTLFAAELISGILFFWAFLKKYIKYRDMAQTLGLEFLPAGGPKRGELPDKRIVAVKCLKHVTGGDAEFWAEVPVPCGSGCISRDREVVTGSRNFETQGSLMDSEDWYFPRWAFDKVFKEMKVEDILDRQIKHCYDGRVHFDLVDRMVKTAMWCLQDRPDMRPSMGKVAKMLEGTVEITEPTKPTIFFLED</sequence>
<gene>
    <name evidence="1" type="ORF">D5086_019814</name>
</gene>
<organism evidence="1 2">
    <name type="scientific">Populus alba</name>
    <name type="common">White poplar</name>
    <dbReference type="NCBI Taxonomy" id="43335"/>
    <lineage>
        <taxon>Eukaryota</taxon>
        <taxon>Viridiplantae</taxon>
        <taxon>Streptophyta</taxon>
        <taxon>Embryophyta</taxon>
        <taxon>Tracheophyta</taxon>
        <taxon>Spermatophyta</taxon>
        <taxon>Magnoliopsida</taxon>
        <taxon>eudicotyledons</taxon>
        <taxon>Gunneridae</taxon>
        <taxon>Pentapetalae</taxon>
        <taxon>rosids</taxon>
        <taxon>fabids</taxon>
        <taxon>Malpighiales</taxon>
        <taxon>Salicaceae</taxon>
        <taxon>Saliceae</taxon>
        <taxon>Populus</taxon>
    </lineage>
</organism>
<evidence type="ECO:0000313" key="2">
    <source>
        <dbReference type="Proteomes" id="UP000309997"/>
    </source>
</evidence>
<accession>A0ACC4BIA7</accession>
<keyword evidence="2" id="KW-1185">Reference proteome</keyword>
<reference evidence="1 2" key="1">
    <citation type="journal article" date="2024" name="Plant Biotechnol. J.">
        <title>Genome and CRISPR/Cas9 system of a widespread forest tree (Populus alba) in the world.</title>
        <authorList>
            <person name="Liu Y.J."/>
            <person name="Jiang P.F."/>
            <person name="Han X.M."/>
            <person name="Li X.Y."/>
            <person name="Wang H.M."/>
            <person name="Wang Y.J."/>
            <person name="Wang X.X."/>
            <person name="Zeng Q.Y."/>
        </authorList>
    </citation>
    <scope>NUCLEOTIDE SEQUENCE [LARGE SCALE GENOMIC DNA]</scope>
    <source>
        <strain evidence="2">cv. PAL-ZL1</strain>
    </source>
</reference>
<protein>
    <submittedName>
        <fullName evidence="1">Uncharacterized protein</fullName>
    </submittedName>
</protein>
<evidence type="ECO:0000313" key="1">
    <source>
        <dbReference type="EMBL" id="KAL3578310.1"/>
    </source>
</evidence>
<name>A0ACC4BIA7_POPAL</name>